<keyword evidence="3" id="KW-1133">Transmembrane helix</keyword>
<evidence type="ECO:0000256" key="2">
    <source>
        <dbReference type="SAM" id="Coils"/>
    </source>
</evidence>
<dbReference type="SUPFAM" id="SSF103088">
    <property type="entry name" value="OmpA-like"/>
    <property type="match status" value="1"/>
</dbReference>
<name>A0A0A8HA11_9BACT</name>
<dbReference type="InterPro" id="IPR006665">
    <property type="entry name" value="OmpA-like"/>
</dbReference>
<evidence type="ECO:0000313" key="5">
    <source>
        <dbReference type="EMBL" id="AJC90911.1"/>
    </source>
</evidence>
<feature type="domain" description="OmpA-like" evidence="4">
    <location>
        <begin position="174"/>
        <end position="302"/>
    </location>
</feature>
<dbReference type="PANTHER" id="PTHR30329">
    <property type="entry name" value="STATOR ELEMENT OF FLAGELLAR MOTOR COMPLEX"/>
    <property type="match status" value="1"/>
</dbReference>
<evidence type="ECO:0000256" key="3">
    <source>
        <dbReference type="SAM" id="Phobius"/>
    </source>
</evidence>
<dbReference type="SUPFAM" id="SSF57997">
    <property type="entry name" value="Tropomyosin"/>
    <property type="match status" value="1"/>
</dbReference>
<dbReference type="HOGENOM" id="CLU_016890_2_0_7"/>
<feature type="transmembrane region" description="Helical" evidence="3">
    <location>
        <begin position="20"/>
        <end position="41"/>
    </location>
</feature>
<keyword evidence="2" id="KW-0175">Coiled coil</keyword>
<dbReference type="Pfam" id="PF00691">
    <property type="entry name" value="OmpA"/>
    <property type="match status" value="1"/>
</dbReference>
<dbReference type="OrthoDB" id="9805566at2"/>
<evidence type="ECO:0000256" key="1">
    <source>
        <dbReference type="PROSITE-ProRule" id="PRU00473"/>
    </source>
</evidence>
<dbReference type="InterPro" id="IPR050330">
    <property type="entry name" value="Bact_OuterMem_StrucFunc"/>
</dbReference>
<evidence type="ECO:0000259" key="4">
    <source>
        <dbReference type="PROSITE" id="PS51123"/>
    </source>
</evidence>
<dbReference type="RefSeq" id="WP_039664094.1">
    <property type="nucleotide sequence ID" value="NZ_CP007772.1"/>
</dbReference>
<organism evidence="5 6">
    <name type="scientific">Campylobacter subantarcticus LMG 24374</name>
    <dbReference type="NCBI Taxonomy" id="1388751"/>
    <lineage>
        <taxon>Bacteria</taxon>
        <taxon>Pseudomonadati</taxon>
        <taxon>Campylobacterota</taxon>
        <taxon>Epsilonproteobacteria</taxon>
        <taxon>Campylobacterales</taxon>
        <taxon>Campylobacteraceae</taxon>
        <taxon>Campylobacter</taxon>
    </lineage>
</organism>
<feature type="coiled-coil region" evidence="2">
    <location>
        <begin position="39"/>
        <end position="154"/>
    </location>
</feature>
<sequence length="316" mass="36367">MIKNNSNNEENNFWIAYADLMAGLLFIFILLIGAIVVKYVLTQSDLQIIKENLQKQEERLRENKEELNQKEDILKNLSQKLNNTSSTLDDVNKQKQALEANITKLNQDLNSSLDEKDQQIFALLERLNKKDEEIKVLERNFDEAKSKIKELGLIKENTIKNLQAKFDTNITLDSNSGAIVLPSEVLFDTNSFTLKAQAKENLKVILTQYFDNILKDENILNSIENIVIEGHTDSAGSYIYNLDLSQKRAYAVMSFIHSFYKDPRLQKLLMASGRSYSDVIMKDGKEDKEASRRIEIKFNINTNNALEKVEKYLDSK</sequence>
<reference evidence="5 6" key="1">
    <citation type="journal article" date="2014" name="Genome Biol. Evol.">
        <title>Comparative Genomics of the Campylobacter lari Group.</title>
        <authorList>
            <person name="Miller W.G."/>
            <person name="Yee E."/>
            <person name="Chapman M.H."/>
            <person name="Smith T.P."/>
            <person name="Bono J.L."/>
            <person name="Huynh S."/>
            <person name="Parker C.T."/>
            <person name="Vandamme P."/>
            <person name="Luong K."/>
            <person name="Korlach J."/>
        </authorList>
    </citation>
    <scope>NUCLEOTIDE SEQUENCE [LARGE SCALE GENOMIC DNA]</scope>
    <source>
        <strain evidence="5 6">LMG 24374</strain>
    </source>
</reference>
<accession>A0A0A8HA11</accession>
<dbReference type="Gene3D" id="3.30.1330.60">
    <property type="entry name" value="OmpA-like domain"/>
    <property type="match status" value="1"/>
</dbReference>
<dbReference type="CDD" id="cd07185">
    <property type="entry name" value="OmpA_C-like"/>
    <property type="match status" value="1"/>
</dbReference>
<dbReference type="AlphaFoldDB" id="A0A0A8HA11"/>
<dbReference type="PROSITE" id="PS51123">
    <property type="entry name" value="OMPA_2"/>
    <property type="match status" value="1"/>
</dbReference>
<dbReference type="GO" id="GO:0016020">
    <property type="term" value="C:membrane"/>
    <property type="evidence" value="ECO:0007669"/>
    <property type="project" value="UniProtKB-UniRule"/>
</dbReference>
<keyword evidence="1 3" id="KW-0472">Membrane</keyword>
<dbReference type="InterPro" id="IPR036737">
    <property type="entry name" value="OmpA-like_sf"/>
</dbReference>
<dbReference type="EMBL" id="CP007772">
    <property type="protein sequence ID" value="AJC90911.1"/>
    <property type="molecule type" value="Genomic_DNA"/>
</dbReference>
<dbReference type="PANTHER" id="PTHR30329:SF21">
    <property type="entry name" value="LIPOPROTEIN YIAD-RELATED"/>
    <property type="match status" value="1"/>
</dbReference>
<protein>
    <recommendedName>
        <fullName evidence="4">OmpA-like domain-containing protein</fullName>
    </recommendedName>
</protein>
<dbReference type="Proteomes" id="UP000031135">
    <property type="component" value="Chromosome"/>
</dbReference>
<proteinExistence type="predicted"/>
<keyword evidence="3" id="KW-0812">Transmembrane</keyword>
<dbReference type="KEGG" id="csm:CSUB8521_1075"/>
<gene>
    <name evidence="5" type="ORF">CSUB8521_1075</name>
</gene>
<evidence type="ECO:0000313" key="6">
    <source>
        <dbReference type="Proteomes" id="UP000031135"/>
    </source>
</evidence>